<evidence type="ECO:0000313" key="2">
    <source>
        <dbReference type="EMBL" id="MEH7830478.1"/>
    </source>
</evidence>
<comment type="caution">
    <text evidence="2">The sequence shown here is derived from an EMBL/GenBank/DDBJ whole genome shotgun (WGS) entry which is preliminary data.</text>
</comment>
<name>A0ABU8C0K1_9RHOB</name>
<proteinExistence type="predicted"/>
<keyword evidence="3" id="KW-1185">Reference proteome</keyword>
<organism evidence="2 3">
    <name type="scientific">Gemmobacter denitrificans</name>
    <dbReference type="NCBI Taxonomy" id="3123040"/>
    <lineage>
        <taxon>Bacteria</taxon>
        <taxon>Pseudomonadati</taxon>
        <taxon>Pseudomonadota</taxon>
        <taxon>Alphaproteobacteria</taxon>
        <taxon>Rhodobacterales</taxon>
        <taxon>Paracoccaceae</taxon>
        <taxon>Gemmobacter</taxon>
    </lineage>
</organism>
<dbReference type="Proteomes" id="UP001431963">
    <property type="component" value="Unassembled WGS sequence"/>
</dbReference>
<evidence type="ECO:0000256" key="1">
    <source>
        <dbReference type="SAM" id="MobiDB-lite"/>
    </source>
</evidence>
<evidence type="ECO:0000313" key="3">
    <source>
        <dbReference type="Proteomes" id="UP001431963"/>
    </source>
</evidence>
<feature type="compositionally biased region" description="Basic and acidic residues" evidence="1">
    <location>
        <begin position="43"/>
        <end position="56"/>
    </location>
</feature>
<dbReference type="EMBL" id="JBALHR010000028">
    <property type="protein sequence ID" value="MEH7830478.1"/>
    <property type="molecule type" value="Genomic_DNA"/>
</dbReference>
<evidence type="ECO:0008006" key="4">
    <source>
        <dbReference type="Google" id="ProtNLM"/>
    </source>
</evidence>
<gene>
    <name evidence="2" type="ORF">V6590_20190</name>
</gene>
<dbReference type="RefSeq" id="WP_335425516.1">
    <property type="nucleotide sequence ID" value="NZ_JBALHR010000028.1"/>
</dbReference>
<protein>
    <recommendedName>
        <fullName evidence="4">Terminase small subunit</fullName>
    </recommendedName>
</protein>
<feature type="compositionally biased region" description="Basic and acidic residues" evidence="1">
    <location>
        <begin position="1"/>
        <end position="10"/>
    </location>
</feature>
<sequence length="202" mass="22077">MKGMSEREYAAHSGLSRGGVQKARKNGRLVVHDDGSINAAASDVRRAEMTDPDQQRRSLGGDGLASGPGDTTSYIKARTALTVYAAQERQLAVQKKKGTLVDRARAETLVFHLARQERDVWVTWPGRVAALMAAQIMAELERQSGASVTIETAIMQRVLEAHVGLQRACPVEDRSNEIMVTRNPVRCPLCRSAHFPRVGNCA</sequence>
<accession>A0ABU8C0K1</accession>
<feature type="region of interest" description="Disordered" evidence="1">
    <location>
        <begin position="1"/>
        <end position="71"/>
    </location>
</feature>
<reference evidence="2" key="1">
    <citation type="submission" date="2024-02" db="EMBL/GenBank/DDBJ databases">
        <title>Genome sequences of strain Gemmobacter sp. JM10B15.</title>
        <authorList>
            <person name="Zhang M."/>
        </authorList>
    </citation>
    <scope>NUCLEOTIDE SEQUENCE</scope>
    <source>
        <strain evidence="2">JM10B15</strain>
    </source>
</reference>